<comment type="caution">
    <text evidence="1">The sequence shown here is derived from an EMBL/GenBank/DDBJ whole genome shotgun (WGS) entry which is preliminary data.</text>
</comment>
<keyword evidence="2" id="KW-1185">Reference proteome</keyword>
<reference evidence="1 2" key="1">
    <citation type="submission" date="2021-03" db="EMBL/GenBank/DDBJ databases">
        <title>Sequencing the genomes of 1000 actinobacteria strains.</title>
        <authorList>
            <person name="Klenk H.-P."/>
        </authorList>
    </citation>
    <scope>NUCLEOTIDE SEQUENCE [LARGE SCALE GENOMIC DNA]</scope>
    <source>
        <strain evidence="1 2">DSM 45516</strain>
    </source>
</reference>
<dbReference type="Proteomes" id="UP001519325">
    <property type="component" value="Unassembled WGS sequence"/>
</dbReference>
<sequence length="79" mass="9204">MEPGTGNDLPDLPRRVMRVNFGDRARHPALYYSAPADVIARFGRALKNWHPEYTVEVEPVENEPAEVPELPYWNLWAWE</sequence>
<proteinExistence type="predicted"/>
<name>A0ABS4Q8U9_9NOCA</name>
<evidence type="ECO:0000313" key="1">
    <source>
        <dbReference type="EMBL" id="MBP2188023.1"/>
    </source>
</evidence>
<dbReference type="RefSeq" id="WP_209885003.1">
    <property type="nucleotide sequence ID" value="NZ_JAGGMR010000001.1"/>
</dbReference>
<evidence type="ECO:0000313" key="2">
    <source>
        <dbReference type="Proteomes" id="UP001519325"/>
    </source>
</evidence>
<organism evidence="1 2">
    <name type="scientific">Nocardia goodfellowii</name>
    <dbReference type="NCBI Taxonomy" id="882446"/>
    <lineage>
        <taxon>Bacteria</taxon>
        <taxon>Bacillati</taxon>
        <taxon>Actinomycetota</taxon>
        <taxon>Actinomycetes</taxon>
        <taxon>Mycobacteriales</taxon>
        <taxon>Nocardiaceae</taxon>
        <taxon>Nocardia</taxon>
    </lineage>
</organism>
<protein>
    <submittedName>
        <fullName evidence="1">Uncharacterized protein</fullName>
    </submittedName>
</protein>
<dbReference type="EMBL" id="JAGGMR010000001">
    <property type="protein sequence ID" value="MBP2188023.1"/>
    <property type="molecule type" value="Genomic_DNA"/>
</dbReference>
<gene>
    <name evidence="1" type="ORF">BJ987_000924</name>
</gene>
<accession>A0ABS4Q8U9</accession>